<feature type="compositionally biased region" description="Low complexity" evidence="1">
    <location>
        <begin position="1"/>
        <end position="16"/>
    </location>
</feature>
<dbReference type="AlphaFoldDB" id="A0A1I2GR60"/>
<dbReference type="EMBL" id="FONV01000007">
    <property type="protein sequence ID" value="SFF19733.1"/>
    <property type="molecule type" value="Genomic_DNA"/>
</dbReference>
<evidence type="ECO:0000256" key="1">
    <source>
        <dbReference type="SAM" id="MobiDB-lite"/>
    </source>
</evidence>
<organism evidence="2 3">
    <name type="scientific">Actinoplanes philippinensis</name>
    <dbReference type="NCBI Taxonomy" id="35752"/>
    <lineage>
        <taxon>Bacteria</taxon>
        <taxon>Bacillati</taxon>
        <taxon>Actinomycetota</taxon>
        <taxon>Actinomycetes</taxon>
        <taxon>Micromonosporales</taxon>
        <taxon>Micromonosporaceae</taxon>
        <taxon>Actinoplanes</taxon>
    </lineage>
</organism>
<gene>
    <name evidence="2" type="ORF">SAMN05421541_10780</name>
</gene>
<feature type="region of interest" description="Disordered" evidence="1">
    <location>
        <begin position="1"/>
        <end position="25"/>
    </location>
</feature>
<proteinExistence type="predicted"/>
<evidence type="ECO:0000313" key="2">
    <source>
        <dbReference type="EMBL" id="SFF19733.1"/>
    </source>
</evidence>
<dbReference type="STRING" id="35752.SAMN05421541_10780"/>
<reference evidence="2 3" key="1">
    <citation type="submission" date="2016-10" db="EMBL/GenBank/DDBJ databases">
        <authorList>
            <person name="de Groot N.N."/>
        </authorList>
    </citation>
    <scope>NUCLEOTIDE SEQUENCE [LARGE SCALE GENOMIC DNA]</scope>
    <source>
        <strain evidence="2 3">DSM 43019</strain>
    </source>
</reference>
<sequence>MTTAKATRMTAARTRGAAGGAGEPVAGTAEGVRVRTAGVAGGAGEPVAGTAEGVRVRTAGPAEGVPGTAGCAVRIGGGR</sequence>
<name>A0A1I2GR60_9ACTN</name>
<keyword evidence="3" id="KW-1185">Reference proteome</keyword>
<evidence type="ECO:0000313" key="3">
    <source>
        <dbReference type="Proteomes" id="UP000199645"/>
    </source>
</evidence>
<dbReference type="Proteomes" id="UP000199645">
    <property type="component" value="Unassembled WGS sequence"/>
</dbReference>
<accession>A0A1I2GR60</accession>
<protein>
    <submittedName>
        <fullName evidence="2">Uncharacterized protein</fullName>
    </submittedName>
</protein>